<dbReference type="AlphaFoldDB" id="A0AAN8IE93"/>
<proteinExistence type="predicted"/>
<evidence type="ECO:0008006" key="3">
    <source>
        <dbReference type="Google" id="ProtNLM"/>
    </source>
</evidence>
<sequence>MHLTISGSKGVLNGKSTANFLERTCEEGMIHCFESYSDDFTEITASCQTPNTEKKLLDVCKARFLCFIDLNRNSNAFQTGCINHPDLNVTVCCCDTDLCNLPDSEKPTKGPNVVLRVSQEKQPRSSNEVKILPSL</sequence>
<dbReference type="EMBL" id="WIXE01017835">
    <property type="protein sequence ID" value="KAK5971399.1"/>
    <property type="molecule type" value="Genomic_DNA"/>
</dbReference>
<organism evidence="1 2">
    <name type="scientific">Trichostrongylus colubriformis</name>
    <name type="common">Black scour worm</name>
    <dbReference type="NCBI Taxonomy" id="6319"/>
    <lineage>
        <taxon>Eukaryota</taxon>
        <taxon>Metazoa</taxon>
        <taxon>Ecdysozoa</taxon>
        <taxon>Nematoda</taxon>
        <taxon>Chromadorea</taxon>
        <taxon>Rhabditida</taxon>
        <taxon>Rhabditina</taxon>
        <taxon>Rhabditomorpha</taxon>
        <taxon>Strongyloidea</taxon>
        <taxon>Trichostrongylidae</taxon>
        <taxon>Trichostrongylus</taxon>
    </lineage>
</organism>
<reference evidence="1 2" key="1">
    <citation type="submission" date="2019-10" db="EMBL/GenBank/DDBJ databases">
        <title>Assembly and Annotation for the nematode Trichostrongylus colubriformis.</title>
        <authorList>
            <person name="Martin J."/>
        </authorList>
    </citation>
    <scope>NUCLEOTIDE SEQUENCE [LARGE SCALE GENOMIC DNA]</scope>
    <source>
        <strain evidence="1">G859</strain>
        <tissue evidence="1">Whole worm</tissue>
    </source>
</reference>
<evidence type="ECO:0000313" key="1">
    <source>
        <dbReference type="EMBL" id="KAK5971399.1"/>
    </source>
</evidence>
<name>A0AAN8IE93_TRICO</name>
<protein>
    <recommendedName>
        <fullName evidence="3">Activin types I and II receptor domain-containing protein</fullName>
    </recommendedName>
</protein>
<accession>A0AAN8IE93</accession>
<keyword evidence="2" id="KW-1185">Reference proteome</keyword>
<evidence type="ECO:0000313" key="2">
    <source>
        <dbReference type="Proteomes" id="UP001331761"/>
    </source>
</evidence>
<gene>
    <name evidence="1" type="ORF">GCK32_021690</name>
</gene>
<dbReference type="Proteomes" id="UP001331761">
    <property type="component" value="Unassembled WGS sequence"/>
</dbReference>
<comment type="caution">
    <text evidence="1">The sequence shown here is derived from an EMBL/GenBank/DDBJ whole genome shotgun (WGS) entry which is preliminary data.</text>
</comment>